<accession>A0AAV4RF12</accession>
<comment type="caution">
    <text evidence="1">The sequence shown here is derived from an EMBL/GenBank/DDBJ whole genome shotgun (WGS) entry which is preliminary data.</text>
</comment>
<dbReference type="Proteomes" id="UP001054837">
    <property type="component" value="Unassembled WGS sequence"/>
</dbReference>
<dbReference type="EMBL" id="BPLQ01005932">
    <property type="protein sequence ID" value="GIY18687.1"/>
    <property type="molecule type" value="Genomic_DNA"/>
</dbReference>
<protein>
    <submittedName>
        <fullName evidence="1">Uncharacterized protein</fullName>
    </submittedName>
</protein>
<gene>
    <name evidence="1" type="ORF">CDAR_519641</name>
</gene>
<evidence type="ECO:0000313" key="2">
    <source>
        <dbReference type="Proteomes" id="UP001054837"/>
    </source>
</evidence>
<dbReference type="AlphaFoldDB" id="A0AAV4RF12"/>
<keyword evidence="2" id="KW-1185">Reference proteome</keyword>
<organism evidence="1 2">
    <name type="scientific">Caerostris darwini</name>
    <dbReference type="NCBI Taxonomy" id="1538125"/>
    <lineage>
        <taxon>Eukaryota</taxon>
        <taxon>Metazoa</taxon>
        <taxon>Ecdysozoa</taxon>
        <taxon>Arthropoda</taxon>
        <taxon>Chelicerata</taxon>
        <taxon>Arachnida</taxon>
        <taxon>Araneae</taxon>
        <taxon>Araneomorphae</taxon>
        <taxon>Entelegynae</taxon>
        <taxon>Araneoidea</taxon>
        <taxon>Araneidae</taxon>
        <taxon>Caerostris</taxon>
    </lineage>
</organism>
<sequence length="100" mass="10872">MTALQALFANSADSIPGVSGAINQMVQPSDTLLDYLIPCHLCSEISVHRHRGLHSWVSGAIYQMVQPSDTLLDYPIPTATYPPRYLCTDTEGLNTISSHG</sequence>
<evidence type="ECO:0000313" key="1">
    <source>
        <dbReference type="EMBL" id="GIY18687.1"/>
    </source>
</evidence>
<name>A0AAV4RF12_9ARAC</name>
<reference evidence="1 2" key="1">
    <citation type="submission" date="2021-06" db="EMBL/GenBank/DDBJ databases">
        <title>Caerostris darwini draft genome.</title>
        <authorList>
            <person name="Kono N."/>
            <person name="Arakawa K."/>
        </authorList>
    </citation>
    <scope>NUCLEOTIDE SEQUENCE [LARGE SCALE GENOMIC DNA]</scope>
</reference>
<proteinExistence type="predicted"/>